<dbReference type="InterPro" id="IPR027993">
    <property type="entry name" value="DUF4495"/>
</dbReference>
<accession>A0ABQ0FGL4</accession>
<proteinExistence type="predicted"/>
<evidence type="ECO:0000313" key="1">
    <source>
        <dbReference type="EMBL" id="GAB1298398.1"/>
    </source>
</evidence>
<dbReference type="PANTHER" id="PTHR33960">
    <property type="entry name" value="SIMILAR TO KIAA0825 PROTEIN"/>
    <property type="match status" value="1"/>
</dbReference>
<dbReference type="EMBL" id="BAAFST010000013">
    <property type="protein sequence ID" value="GAB1298398.1"/>
    <property type="molecule type" value="Genomic_DNA"/>
</dbReference>
<evidence type="ECO:0008006" key="3">
    <source>
        <dbReference type="Google" id="ProtNLM"/>
    </source>
</evidence>
<dbReference type="Pfam" id="PF14906">
    <property type="entry name" value="DUF4495"/>
    <property type="match status" value="1"/>
</dbReference>
<evidence type="ECO:0000313" key="2">
    <source>
        <dbReference type="Proteomes" id="UP001623349"/>
    </source>
</evidence>
<organism evidence="1 2">
    <name type="scientific">Apodemus speciosus</name>
    <name type="common">Large Japanese field mouse</name>
    <dbReference type="NCBI Taxonomy" id="105296"/>
    <lineage>
        <taxon>Eukaryota</taxon>
        <taxon>Metazoa</taxon>
        <taxon>Chordata</taxon>
        <taxon>Craniata</taxon>
        <taxon>Vertebrata</taxon>
        <taxon>Euteleostomi</taxon>
        <taxon>Mammalia</taxon>
        <taxon>Eutheria</taxon>
        <taxon>Euarchontoglires</taxon>
        <taxon>Glires</taxon>
        <taxon>Rodentia</taxon>
        <taxon>Myomorpha</taxon>
        <taxon>Muroidea</taxon>
        <taxon>Muridae</taxon>
        <taxon>Murinae</taxon>
        <taxon>Apodemus</taxon>
    </lineage>
</organism>
<reference evidence="1 2" key="1">
    <citation type="submission" date="2024-08" db="EMBL/GenBank/DDBJ databases">
        <title>The draft genome of Apodemus speciosus.</title>
        <authorList>
            <person name="Nabeshima K."/>
            <person name="Suzuki S."/>
            <person name="Onuma M."/>
        </authorList>
    </citation>
    <scope>NUCLEOTIDE SEQUENCE [LARGE SCALE GENOMIC DNA]</scope>
    <source>
        <strain evidence="1">IB14-021</strain>
    </source>
</reference>
<sequence>MCIEHCIEEIQSEVKKLCPNVQLQTTSDCFKWLTSYNYNLSKSPSIPHGDLINFLKTMQDLLNNEENHEEMILDLLWDLSCHSSISFLPSLGGTTFSHLSRTSIHSVEDFSSVDVKSIWDDVRLHLRRFLVNRLERYNEINNSQQKIELKNQCLKQFLLLYSESEVLVKYQSVQKRLLDAFLQDSFLSCNRESDLQRVACGYQSTMLMLYSMIKEDFNVLCEILAPSSVVQFINETYLDTVTEEMTKILENFCELQFKENAVPVIRTSKSLCKQRGAVHALVSPACSQKERHPSLSLEELRVLSQLTESFVKLENSIREMFEEKLSLFKMPRSSPDSAFGGRLLVSQKRAVKKRKASTSHLELPTRQVALKRTQWEPMKTNLGVKVDVTGKYCQPPVPVKESKAAVCKRARSVQCTTESMAEELGILEKSNRAAMVEKHIADESNAPPQSLLPVKEATLLEFGWRNAFKEVSLAIAHCISASIEGFSTKVLQQEQTERTSSVSYTINLVNVPQRWPEGHIFPGEEQPKRVAKVPKLPKGPVSLCLFRDKLEGGLSELGSAGRVGMIEETFESFCSDIMEKLDTMLPLALACRDDSPQEIRENLVEACCKVATAVLERLQERGKEVPSRAPLKNLHTILSSAAYISQQFTYYDNLMKEATKKPIFLVPVQRYQEFINTVQFQVTDYCVRVCATSILQDAESHHWDDHKAFYEGERCSFAIQMWHYFFWALHHDLWTILPAKVAQEILTELLEKSLGLLASRYARAHPSPKRTAQIRLDVTAILICTENMLWSVCTSGQEILNPHKYNNHKILKIHTHCNNLFTTLAILTSPLTELYNLADFSAWCG</sequence>
<gene>
    <name evidence="1" type="ORF">APTSU1_001363400</name>
</gene>
<name>A0ABQ0FGL4_APOSI</name>
<comment type="caution">
    <text evidence="1">The sequence shown here is derived from an EMBL/GenBank/DDBJ whole genome shotgun (WGS) entry which is preliminary data.</text>
</comment>
<dbReference type="Proteomes" id="UP001623349">
    <property type="component" value="Unassembled WGS sequence"/>
</dbReference>
<protein>
    <recommendedName>
        <fullName evidence="3">KIAA0825</fullName>
    </recommendedName>
</protein>
<keyword evidence="2" id="KW-1185">Reference proteome</keyword>
<dbReference type="PANTHER" id="PTHR33960:SF1">
    <property type="entry name" value="SIMILAR TO KIAA0825 PROTEIN"/>
    <property type="match status" value="1"/>
</dbReference>